<accession>A0AAV5IN60</accession>
<sequence>MTVDRSRPLLYTRSNVSSVANSSSSSSRHGVTRTSKSARFAEVCGGTVAECTAVCCCCPCGIVELLVLAIYKVPAGLCRRALRYKRQQRLLKKGTMQPRHRRFQCGCDETELHVHPVVCYEEFDIRSGSKDTEKAIVELEKEMWDTFYGAGFWRSPSQREPPAVKQP</sequence>
<evidence type="ECO:0000313" key="2">
    <source>
        <dbReference type="Proteomes" id="UP001054252"/>
    </source>
</evidence>
<dbReference type="AlphaFoldDB" id="A0AAV5IN60"/>
<gene>
    <name evidence="1" type="ORF">SLEP1_g13896</name>
</gene>
<reference evidence="1 2" key="1">
    <citation type="journal article" date="2021" name="Commun. Biol.">
        <title>The genome of Shorea leprosula (Dipterocarpaceae) highlights the ecological relevance of drought in aseasonal tropical rainforests.</title>
        <authorList>
            <person name="Ng K.K.S."/>
            <person name="Kobayashi M.J."/>
            <person name="Fawcett J.A."/>
            <person name="Hatakeyama M."/>
            <person name="Paape T."/>
            <person name="Ng C.H."/>
            <person name="Ang C.C."/>
            <person name="Tnah L.H."/>
            <person name="Lee C.T."/>
            <person name="Nishiyama T."/>
            <person name="Sese J."/>
            <person name="O'Brien M.J."/>
            <person name="Copetti D."/>
            <person name="Mohd Noor M.I."/>
            <person name="Ong R.C."/>
            <person name="Putra M."/>
            <person name="Sireger I.Z."/>
            <person name="Indrioko S."/>
            <person name="Kosugi Y."/>
            <person name="Izuno A."/>
            <person name="Isagi Y."/>
            <person name="Lee S.L."/>
            <person name="Shimizu K.K."/>
        </authorList>
    </citation>
    <scope>NUCLEOTIDE SEQUENCE [LARGE SCALE GENOMIC DNA]</scope>
    <source>
        <strain evidence="1">214</strain>
    </source>
</reference>
<dbReference type="PANTHER" id="PTHR33264:SF8">
    <property type="entry name" value="EXPRESSED PROTEIN"/>
    <property type="match status" value="1"/>
</dbReference>
<keyword evidence="2" id="KW-1185">Reference proteome</keyword>
<organism evidence="1 2">
    <name type="scientific">Rubroshorea leprosula</name>
    <dbReference type="NCBI Taxonomy" id="152421"/>
    <lineage>
        <taxon>Eukaryota</taxon>
        <taxon>Viridiplantae</taxon>
        <taxon>Streptophyta</taxon>
        <taxon>Embryophyta</taxon>
        <taxon>Tracheophyta</taxon>
        <taxon>Spermatophyta</taxon>
        <taxon>Magnoliopsida</taxon>
        <taxon>eudicotyledons</taxon>
        <taxon>Gunneridae</taxon>
        <taxon>Pentapetalae</taxon>
        <taxon>rosids</taxon>
        <taxon>malvids</taxon>
        <taxon>Malvales</taxon>
        <taxon>Dipterocarpaceae</taxon>
        <taxon>Rubroshorea</taxon>
    </lineage>
</organism>
<dbReference type="Proteomes" id="UP001054252">
    <property type="component" value="Unassembled WGS sequence"/>
</dbReference>
<evidence type="ECO:0000313" key="1">
    <source>
        <dbReference type="EMBL" id="GKV01339.1"/>
    </source>
</evidence>
<name>A0AAV5IN60_9ROSI</name>
<comment type="caution">
    <text evidence="1">The sequence shown here is derived from an EMBL/GenBank/DDBJ whole genome shotgun (WGS) entry which is preliminary data.</text>
</comment>
<dbReference type="PANTHER" id="PTHR33264">
    <property type="entry name" value="EXPRESSED PROTEIN"/>
    <property type="match status" value="1"/>
</dbReference>
<dbReference type="EMBL" id="BPVZ01000017">
    <property type="protein sequence ID" value="GKV01339.1"/>
    <property type="molecule type" value="Genomic_DNA"/>
</dbReference>
<protein>
    <submittedName>
        <fullName evidence="1">Uncharacterized protein</fullName>
    </submittedName>
</protein>
<proteinExistence type="predicted"/>